<dbReference type="EMBL" id="JBJUIK010000008">
    <property type="protein sequence ID" value="KAL3519522.1"/>
    <property type="molecule type" value="Genomic_DNA"/>
</dbReference>
<sequence>MKLVDKCSVQRLIKGCPSLEELFLVFTCSKDEHGGTEVVDFSSASVKKPILSFWEGECAIVVQSNNLESLDYQVRNLYREHDVTINAPNLKYMTYHAPAAGAKFIRTLNSLIEANLALGWLYPPRSEDIIEHLNTMPGVKSLCLEQHILETLYVSGHLLPTFKYLTSLELHASRWDEIVHVPCWKTLFCLLENAPNLEALAFHGVGWDFIGENNEFESYFQEVFPACFLEHLKEI</sequence>
<proteinExistence type="predicted"/>
<organism evidence="1 2">
    <name type="scientific">Cinchona calisaya</name>
    <dbReference type="NCBI Taxonomy" id="153742"/>
    <lineage>
        <taxon>Eukaryota</taxon>
        <taxon>Viridiplantae</taxon>
        <taxon>Streptophyta</taxon>
        <taxon>Embryophyta</taxon>
        <taxon>Tracheophyta</taxon>
        <taxon>Spermatophyta</taxon>
        <taxon>Magnoliopsida</taxon>
        <taxon>eudicotyledons</taxon>
        <taxon>Gunneridae</taxon>
        <taxon>Pentapetalae</taxon>
        <taxon>asterids</taxon>
        <taxon>lamiids</taxon>
        <taxon>Gentianales</taxon>
        <taxon>Rubiaceae</taxon>
        <taxon>Cinchonoideae</taxon>
        <taxon>Cinchoneae</taxon>
        <taxon>Cinchona</taxon>
    </lineage>
</organism>
<reference evidence="1 2" key="1">
    <citation type="submission" date="2024-11" db="EMBL/GenBank/DDBJ databases">
        <title>A near-complete genome assembly of Cinchona calisaya.</title>
        <authorList>
            <person name="Lian D.C."/>
            <person name="Zhao X.W."/>
            <person name="Wei L."/>
        </authorList>
    </citation>
    <scope>NUCLEOTIDE SEQUENCE [LARGE SCALE GENOMIC DNA]</scope>
    <source>
        <tissue evidence="1">Nenye</tissue>
    </source>
</reference>
<dbReference type="AlphaFoldDB" id="A0ABD2ZJ87"/>
<comment type="caution">
    <text evidence="1">The sequence shown here is derived from an EMBL/GenBank/DDBJ whole genome shotgun (WGS) entry which is preliminary data.</text>
</comment>
<accession>A0ABD2ZJ87</accession>
<dbReference type="PANTHER" id="PTHR31900">
    <property type="entry name" value="F-BOX/RNI SUPERFAMILY PROTEIN-RELATED"/>
    <property type="match status" value="1"/>
</dbReference>
<evidence type="ECO:0000313" key="1">
    <source>
        <dbReference type="EMBL" id="KAL3519522.1"/>
    </source>
</evidence>
<dbReference type="SUPFAM" id="SSF52047">
    <property type="entry name" value="RNI-like"/>
    <property type="match status" value="1"/>
</dbReference>
<gene>
    <name evidence="1" type="ORF">ACH5RR_017671</name>
</gene>
<dbReference type="InterPro" id="IPR050232">
    <property type="entry name" value="FBL13/AtMIF1-like"/>
</dbReference>
<protein>
    <submittedName>
        <fullName evidence="1">Uncharacterized protein</fullName>
    </submittedName>
</protein>
<evidence type="ECO:0000313" key="2">
    <source>
        <dbReference type="Proteomes" id="UP001630127"/>
    </source>
</evidence>
<keyword evidence="2" id="KW-1185">Reference proteome</keyword>
<dbReference type="Proteomes" id="UP001630127">
    <property type="component" value="Unassembled WGS sequence"/>
</dbReference>
<dbReference type="PANTHER" id="PTHR31900:SF30">
    <property type="entry name" value="SUPERFAMILY PROTEIN, PUTATIVE-RELATED"/>
    <property type="match status" value="1"/>
</dbReference>
<name>A0ABD2ZJ87_9GENT</name>